<sequence length="85" mass="9903">MSLLLNEQAALLVVYSMKLHSWVTLLRPTKCSLPSCLGNKRILILFLAIWSLLAFILFILNIFISAYLQRFMFHNNKRCTFVNLL</sequence>
<dbReference type="EMBL" id="WNTK01000009">
    <property type="protein sequence ID" value="KAG9477626.1"/>
    <property type="molecule type" value="Genomic_DNA"/>
</dbReference>
<evidence type="ECO:0000313" key="3">
    <source>
        <dbReference type="Proteomes" id="UP000770717"/>
    </source>
</evidence>
<evidence type="ECO:0000313" key="2">
    <source>
        <dbReference type="EMBL" id="KAG9477626.1"/>
    </source>
</evidence>
<proteinExistence type="predicted"/>
<feature type="transmembrane region" description="Helical" evidence="1">
    <location>
        <begin position="42"/>
        <end position="68"/>
    </location>
</feature>
<organism evidence="2 3">
    <name type="scientific">Eleutherodactylus coqui</name>
    <name type="common">Puerto Rican coqui</name>
    <dbReference type="NCBI Taxonomy" id="57060"/>
    <lineage>
        <taxon>Eukaryota</taxon>
        <taxon>Metazoa</taxon>
        <taxon>Chordata</taxon>
        <taxon>Craniata</taxon>
        <taxon>Vertebrata</taxon>
        <taxon>Euteleostomi</taxon>
        <taxon>Amphibia</taxon>
        <taxon>Batrachia</taxon>
        <taxon>Anura</taxon>
        <taxon>Neobatrachia</taxon>
        <taxon>Hyloidea</taxon>
        <taxon>Eleutherodactylidae</taxon>
        <taxon>Eleutherodactylinae</taxon>
        <taxon>Eleutherodactylus</taxon>
        <taxon>Eleutherodactylus</taxon>
    </lineage>
</organism>
<keyword evidence="1" id="KW-1133">Transmembrane helix</keyword>
<reference evidence="2" key="1">
    <citation type="thesis" date="2020" institute="ProQuest LLC" country="789 East Eisenhower Parkway, Ann Arbor, MI, USA">
        <title>Comparative Genomics and Chromosome Evolution.</title>
        <authorList>
            <person name="Mudd A.B."/>
        </authorList>
    </citation>
    <scope>NUCLEOTIDE SEQUENCE</scope>
    <source>
        <strain evidence="2">HN-11 Male</strain>
        <tissue evidence="2">Kidney and liver</tissue>
    </source>
</reference>
<dbReference type="Proteomes" id="UP000770717">
    <property type="component" value="Unassembled WGS sequence"/>
</dbReference>
<evidence type="ECO:0000256" key="1">
    <source>
        <dbReference type="SAM" id="Phobius"/>
    </source>
</evidence>
<keyword evidence="1" id="KW-0812">Transmembrane</keyword>
<keyword evidence="1" id="KW-0472">Membrane</keyword>
<name>A0A8J6EZQ6_ELECQ</name>
<comment type="caution">
    <text evidence="2">The sequence shown here is derived from an EMBL/GenBank/DDBJ whole genome shotgun (WGS) entry which is preliminary data.</text>
</comment>
<gene>
    <name evidence="2" type="ORF">GDO78_012902</name>
</gene>
<accession>A0A8J6EZQ6</accession>
<protein>
    <submittedName>
        <fullName evidence="2">Uncharacterized protein</fullName>
    </submittedName>
</protein>
<keyword evidence="3" id="KW-1185">Reference proteome</keyword>
<dbReference type="AlphaFoldDB" id="A0A8J6EZQ6"/>